<reference evidence="2 3" key="1">
    <citation type="submission" date="2017-10" db="EMBL/GenBank/DDBJ databases">
        <title>The draft genome sequence of Lewinella nigricans NBRC 102662.</title>
        <authorList>
            <person name="Wang K."/>
        </authorList>
    </citation>
    <scope>NUCLEOTIDE SEQUENCE [LARGE SCALE GENOMIC DNA]</scope>
    <source>
        <strain evidence="2 3">NBRC 102662</strain>
    </source>
</reference>
<evidence type="ECO:0000256" key="1">
    <source>
        <dbReference type="SAM" id="Phobius"/>
    </source>
</evidence>
<comment type="caution">
    <text evidence="2">The sequence shown here is derived from an EMBL/GenBank/DDBJ whole genome shotgun (WGS) entry which is preliminary data.</text>
</comment>
<dbReference type="AlphaFoldDB" id="A0A2D0N9N1"/>
<feature type="transmembrane region" description="Helical" evidence="1">
    <location>
        <begin position="36"/>
        <end position="53"/>
    </location>
</feature>
<feature type="transmembrane region" description="Helical" evidence="1">
    <location>
        <begin position="12"/>
        <end position="30"/>
    </location>
</feature>
<dbReference type="EMBL" id="PDUD01000022">
    <property type="protein sequence ID" value="PHN05195.1"/>
    <property type="molecule type" value="Genomic_DNA"/>
</dbReference>
<evidence type="ECO:0000313" key="3">
    <source>
        <dbReference type="Proteomes" id="UP000223913"/>
    </source>
</evidence>
<evidence type="ECO:0000313" key="2">
    <source>
        <dbReference type="EMBL" id="PHN05195.1"/>
    </source>
</evidence>
<keyword evidence="3" id="KW-1185">Reference proteome</keyword>
<gene>
    <name evidence="2" type="ORF">CRP01_16890</name>
</gene>
<dbReference type="Proteomes" id="UP000223913">
    <property type="component" value="Unassembled WGS sequence"/>
</dbReference>
<feature type="transmembrane region" description="Helical" evidence="1">
    <location>
        <begin position="106"/>
        <end position="123"/>
    </location>
</feature>
<protein>
    <submittedName>
        <fullName evidence="2">Uncharacterized protein</fullName>
    </submittedName>
</protein>
<keyword evidence="1" id="KW-0472">Membrane</keyword>
<proteinExistence type="predicted"/>
<organism evidence="2 3">
    <name type="scientific">Flavilitoribacter nigricans (strain ATCC 23147 / DSM 23189 / NBRC 102662 / NCIMB 1420 / SS-2)</name>
    <name type="common">Lewinella nigricans</name>
    <dbReference type="NCBI Taxonomy" id="1122177"/>
    <lineage>
        <taxon>Bacteria</taxon>
        <taxon>Pseudomonadati</taxon>
        <taxon>Bacteroidota</taxon>
        <taxon>Saprospiria</taxon>
        <taxon>Saprospirales</taxon>
        <taxon>Lewinellaceae</taxon>
        <taxon>Flavilitoribacter</taxon>
    </lineage>
</organism>
<feature type="transmembrane region" description="Helical" evidence="1">
    <location>
        <begin position="65"/>
        <end position="86"/>
    </location>
</feature>
<dbReference type="RefSeq" id="WP_099151249.1">
    <property type="nucleotide sequence ID" value="NZ_PDUD01000022.1"/>
</dbReference>
<name>A0A2D0N9N1_FLAN2</name>
<keyword evidence="1" id="KW-1133">Transmembrane helix</keyword>
<accession>A0A2D0N9N1</accession>
<keyword evidence="1" id="KW-0812">Transmembrane</keyword>
<sequence length="139" mass="15406">MKQLKILDNTYYQILIGLLGALALYNLYTAIISGNLWGSLPVFIQSILIYLLISKHPISKIAVKLWVIIAFFGAQGAKLTGMGIQAWTKQMRGDANAWEMITTDRAIYSLIFLLAGVIIWILNKGFGTVVENKASDGKE</sequence>